<organism evidence="1 2">
    <name type="scientific">Penicillium bovifimosum</name>
    <dbReference type="NCBI Taxonomy" id="126998"/>
    <lineage>
        <taxon>Eukaryota</taxon>
        <taxon>Fungi</taxon>
        <taxon>Dikarya</taxon>
        <taxon>Ascomycota</taxon>
        <taxon>Pezizomycotina</taxon>
        <taxon>Eurotiomycetes</taxon>
        <taxon>Eurotiomycetidae</taxon>
        <taxon>Eurotiales</taxon>
        <taxon>Aspergillaceae</taxon>
        <taxon>Penicillium</taxon>
    </lineage>
</organism>
<sequence length="76" mass="8215">MARDHSISASSSRPYKDAEDILEHLERPHASFLTVVNGVNCALQTLSNPDISGAKQKKLSMVELHIVEAAKQATSA</sequence>
<reference evidence="1" key="1">
    <citation type="submission" date="2022-11" db="EMBL/GenBank/DDBJ databases">
        <authorList>
            <person name="Petersen C."/>
        </authorList>
    </citation>
    <scope>NUCLEOTIDE SEQUENCE</scope>
    <source>
        <strain evidence="1">IBT 22155</strain>
    </source>
</reference>
<protein>
    <submittedName>
        <fullName evidence="1">Uncharacterized protein</fullName>
    </submittedName>
</protein>
<proteinExistence type="predicted"/>
<dbReference type="GeneID" id="81399990"/>
<evidence type="ECO:0000313" key="1">
    <source>
        <dbReference type="EMBL" id="KAJ5145512.1"/>
    </source>
</evidence>
<evidence type="ECO:0000313" key="2">
    <source>
        <dbReference type="Proteomes" id="UP001149079"/>
    </source>
</evidence>
<accession>A0A9W9LAS6</accession>
<name>A0A9W9LAS6_9EURO</name>
<dbReference type="RefSeq" id="XP_056525986.1">
    <property type="nucleotide sequence ID" value="XM_056660820.1"/>
</dbReference>
<dbReference type="AlphaFoldDB" id="A0A9W9LAS6"/>
<dbReference type="EMBL" id="JAPQKL010000001">
    <property type="protein sequence ID" value="KAJ5145512.1"/>
    <property type="molecule type" value="Genomic_DNA"/>
</dbReference>
<keyword evidence="2" id="KW-1185">Reference proteome</keyword>
<comment type="caution">
    <text evidence="1">The sequence shown here is derived from an EMBL/GenBank/DDBJ whole genome shotgun (WGS) entry which is preliminary data.</text>
</comment>
<reference evidence="1" key="2">
    <citation type="journal article" date="2023" name="IMA Fungus">
        <title>Comparative genomic study of the Penicillium genus elucidates a diverse pangenome and 15 lateral gene transfer events.</title>
        <authorList>
            <person name="Petersen C."/>
            <person name="Sorensen T."/>
            <person name="Nielsen M.R."/>
            <person name="Sondergaard T.E."/>
            <person name="Sorensen J.L."/>
            <person name="Fitzpatrick D.A."/>
            <person name="Frisvad J.C."/>
            <person name="Nielsen K.L."/>
        </authorList>
    </citation>
    <scope>NUCLEOTIDE SEQUENCE</scope>
    <source>
        <strain evidence="1">IBT 22155</strain>
    </source>
</reference>
<dbReference type="Proteomes" id="UP001149079">
    <property type="component" value="Unassembled WGS sequence"/>
</dbReference>
<gene>
    <name evidence="1" type="ORF">N7515_000076</name>
</gene>